<organism evidence="1 2">
    <name type="scientific">Schistosoma japonicum</name>
    <name type="common">Blood fluke</name>
    <dbReference type="NCBI Taxonomy" id="6182"/>
    <lineage>
        <taxon>Eukaryota</taxon>
        <taxon>Metazoa</taxon>
        <taxon>Spiralia</taxon>
        <taxon>Lophotrochozoa</taxon>
        <taxon>Platyhelminthes</taxon>
        <taxon>Trematoda</taxon>
        <taxon>Digenea</taxon>
        <taxon>Strigeidida</taxon>
        <taxon>Schistosomatoidea</taxon>
        <taxon>Schistosomatidae</taxon>
        <taxon>Schistosoma</taxon>
    </lineage>
</organism>
<accession>A0A4Z2DBD2</accession>
<reference evidence="1 2" key="1">
    <citation type="submission" date="2019-03" db="EMBL/GenBank/DDBJ databases">
        <title>An improved genome assembly of the fluke Schistosoma japonicum.</title>
        <authorList>
            <person name="Hu W."/>
            <person name="Luo F."/>
            <person name="Yin M."/>
            <person name="Mo X."/>
            <person name="Sun C."/>
            <person name="Wu Q."/>
            <person name="Zhu B."/>
            <person name="Xiang M."/>
            <person name="Wang J."/>
            <person name="Wang Y."/>
            <person name="Zhang T."/>
            <person name="Xu B."/>
            <person name="Zheng H."/>
            <person name="Feng Z."/>
        </authorList>
    </citation>
    <scope>NUCLEOTIDE SEQUENCE [LARGE SCALE GENOMIC DNA]</scope>
    <source>
        <strain evidence="1">HuSjv2</strain>
        <tissue evidence="1">Worms</tissue>
    </source>
</reference>
<proteinExistence type="predicted"/>
<dbReference type="EMBL" id="SKCS01000185">
    <property type="protein sequence ID" value="TNN13728.1"/>
    <property type="molecule type" value="Genomic_DNA"/>
</dbReference>
<dbReference type="Proteomes" id="UP000311919">
    <property type="component" value="Unassembled WGS sequence"/>
</dbReference>
<evidence type="ECO:0000313" key="2">
    <source>
        <dbReference type="Proteomes" id="UP000311919"/>
    </source>
</evidence>
<keyword evidence="2" id="KW-1185">Reference proteome</keyword>
<gene>
    <name evidence="1" type="ORF">EWB00_002667</name>
</gene>
<comment type="caution">
    <text evidence="1">The sequence shown here is derived from an EMBL/GenBank/DDBJ whole genome shotgun (WGS) entry which is preliminary data.</text>
</comment>
<protein>
    <submittedName>
        <fullName evidence="1">Chromatin assembly factor 1 subunit B</fullName>
    </submittedName>
</protein>
<feature type="non-terminal residue" evidence="1">
    <location>
        <position position="581"/>
    </location>
</feature>
<dbReference type="AlphaFoldDB" id="A0A4Z2DBD2"/>
<name>A0A4Z2DBD2_SCHJA</name>
<sequence>MILGKTNHFNCLLQKTNGSDQHEPMLLPNVFSDSHIQPIKILTLKTSNTTNNNHFPLILYNIDILKENYSSTLNNHIYFTKKKSNIQTKLSLINSIQLIQTPIQYSIKSMKNMNTMNKLLSLNEIESLKQWNLKFNKNKNQYPIKLNLFKKKHFVLNNQNVLKEKFNNSHQLLIINNNNNNVNNQLLQLPLNSIKNNSNYNQNNNQLHNDYVTSKNELNVLNNHKLEIGKYYSSFEKDEKNSHHDIGVQYNFVDYGEPKTQIDFNAFTTYGNVTCFADFVDQQLCSDIGHITEQFLSRHTSDLINWNNKDNDRVICMPLDTRLSDYNEQINCNNKQVDVQSSKMNDSIDLSKIEHNQNLCESMPIIQTSAPVIISSGYKSELISDPITANKLQYTNTKNQEDKPLMNNEVRSSILSFNKQESNCIPLNVLKALSEIDNRLNVIDQVSIQLEKDHKRNQELLETIIQLNKDQNQINATFQSNDLKTVQPITQQQDLNISVESNVKSNLVYTKEPTDNKISNSAQIQTHDCIAVKQKNQPPQSNQRLYSISGYYSEEREKIRKERREASLTRRCNEARKFVNE</sequence>
<dbReference type="OrthoDB" id="6258455at2759"/>
<evidence type="ECO:0000313" key="1">
    <source>
        <dbReference type="EMBL" id="TNN13728.1"/>
    </source>
</evidence>